<dbReference type="InterPro" id="IPR023614">
    <property type="entry name" value="Porin_dom_sf"/>
</dbReference>
<dbReference type="EMBL" id="LAZR01015895">
    <property type="protein sequence ID" value="KKM06884.1"/>
    <property type="molecule type" value="Genomic_DNA"/>
</dbReference>
<dbReference type="Gene3D" id="2.40.160.10">
    <property type="entry name" value="Porin"/>
    <property type="match status" value="1"/>
</dbReference>
<accession>A0A0F9H722</accession>
<feature type="coiled-coil region" evidence="1">
    <location>
        <begin position="29"/>
        <end position="70"/>
    </location>
</feature>
<gene>
    <name evidence="2" type="ORF">LCGC14_1739500</name>
</gene>
<sequence>MKKYMVMFTFLLVFTSVITCSKAYANEGDISLKIKIEEIERQLMELKEQLENQEETSKAEKKELQALREEVRGLVPGEEFYWAKKAQELKEKGLAPWFGGVETKPFLRRIGRNTYLGGYMDMELEFDAGSQTNKTFDQHRLIPFIYSDVSDRVKFAMELEIEHGGTDTQGGVQNSKGELKIEFATIDFLMTDWLNYRGGIILSPLGKLNLVHDSPLQDLTDRPMVDTFIIPTTLSESGMGFFGTFYPTELSKVDYEIYAVNGFQSITGNTSVLTGDTGSASEIQDFIKDSRGSKQSDNNTNFAILGRVAVSPFLGLELGLSLHTGYIDDTDNNRMTIKAFDWTYQKGPFELVGEYAHASIERDGLLANGSPKNEVMAGDMWGYYVEPRYHFMPQFLKDLAPTVFKDDSIFTAVLRWGEVDINQPFNVTKEGDIRRTRLTPGLNFRYTEDTVFKAEYQLNTEHGRRLRADHTERGTDISNGSLVFSVATYF</sequence>
<dbReference type="SUPFAM" id="SSF56935">
    <property type="entry name" value="Porins"/>
    <property type="match status" value="1"/>
</dbReference>
<dbReference type="AlphaFoldDB" id="A0A0F9H722"/>
<proteinExistence type="predicted"/>
<comment type="caution">
    <text evidence="2">The sequence shown here is derived from an EMBL/GenBank/DDBJ whole genome shotgun (WGS) entry which is preliminary data.</text>
</comment>
<evidence type="ECO:0008006" key="3">
    <source>
        <dbReference type="Google" id="ProtNLM"/>
    </source>
</evidence>
<name>A0A0F9H722_9ZZZZ</name>
<reference evidence="2" key="1">
    <citation type="journal article" date="2015" name="Nature">
        <title>Complex archaea that bridge the gap between prokaryotes and eukaryotes.</title>
        <authorList>
            <person name="Spang A."/>
            <person name="Saw J.H."/>
            <person name="Jorgensen S.L."/>
            <person name="Zaremba-Niedzwiedzka K."/>
            <person name="Martijn J."/>
            <person name="Lind A.E."/>
            <person name="van Eijk R."/>
            <person name="Schleper C."/>
            <person name="Guy L."/>
            <person name="Ettema T.J."/>
        </authorList>
    </citation>
    <scope>NUCLEOTIDE SEQUENCE</scope>
</reference>
<organism evidence="2">
    <name type="scientific">marine sediment metagenome</name>
    <dbReference type="NCBI Taxonomy" id="412755"/>
    <lineage>
        <taxon>unclassified sequences</taxon>
        <taxon>metagenomes</taxon>
        <taxon>ecological metagenomes</taxon>
    </lineage>
</organism>
<evidence type="ECO:0000256" key="1">
    <source>
        <dbReference type="SAM" id="Coils"/>
    </source>
</evidence>
<protein>
    <recommendedName>
        <fullName evidence="3">Porin domain-containing protein</fullName>
    </recommendedName>
</protein>
<evidence type="ECO:0000313" key="2">
    <source>
        <dbReference type="EMBL" id="KKM06884.1"/>
    </source>
</evidence>
<keyword evidence="1" id="KW-0175">Coiled coil</keyword>